<evidence type="ECO:0000313" key="2">
    <source>
        <dbReference type="Proteomes" id="UP000270678"/>
    </source>
</evidence>
<name>A0A3Q9IAF7_9BACL</name>
<evidence type="ECO:0000313" key="1">
    <source>
        <dbReference type="EMBL" id="AZS16188.1"/>
    </source>
</evidence>
<dbReference type="AlphaFoldDB" id="A0A3Q9IAF7"/>
<protein>
    <submittedName>
        <fullName evidence="1">Uncharacterized protein</fullName>
    </submittedName>
</protein>
<sequence length="213" mass="24612">MNIIRNFRDESIGLDLDSLTEIKLYKSMSRTTIHYCRGFYINCQGNLVGVVATPGGPAFFYNLDIYFLRERPFRFTLESDQFNNTVHFSSDGQQKMQITYMRELYLQGGDWVDEELHDFFHWLIRAVNNRKFYGFYTLNNDQPLACSLADRGGMSMSISEHNSLDSVSLDDAIKRADEILDNLDEATNQQIEEVCKQLAAICKEIVSLDKEKV</sequence>
<proteinExistence type="predicted"/>
<dbReference type="EMBL" id="CP034346">
    <property type="protein sequence ID" value="AZS16188.1"/>
    <property type="molecule type" value="Genomic_DNA"/>
</dbReference>
<accession>A0A3Q9IAF7</accession>
<dbReference type="OrthoDB" id="9135566at2"/>
<organism evidence="1 2">
    <name type="scientific">Paenibacillus lutimineralis</name>
    <dbReference type="NCBI Taxonomy" id="2707005"/>
    <lineage>
        <taxon>Bacteria</taxon>
        <taxon>Bacillati</taxon>
        <taxon>Bacillota</taxon>
        <taxon>Bacilli</taxon>
        <taxon>Bacillales</taxon>
        <taxon>Paenibacillaceae</taxon>
        <taxon>Paenibacillus</taxon>
    </lineage>
</organism>
<dbReference type="KEGG" id="plut:EI981_18230"/>
<gene>
    <name evidence="1" type="ORF">EI981_18230</name>
</gene>
<dbReference type="Proteomes" id="UP000270678">
    <property type="component" value="Chromosome"/>
</dbReference>
<dbReference type="RefSeq" id="WP_127000549.1">
    <property type="nucleotide sequence ID" value="NZ_CP034346.1"/>
</dbReference>
<reference evidence="2" key="1">
    <citation type="submission" date="2018-12" db="EMBL/GenBank/DDBJ databases">
        <title>Complete genome sequence of Paenibacillus sp. MBLB1234.</title>
        <authorList>
            <person name="Nam Y.-D."/>
            <person name="Kang J."/>
            <person name="Chung W.-H."/>
            <person name="Park Y.S."/>
        </authorList>
    </citation>
    <scope>NUCLEOTIDE SEQUENCE [LARGE SCALE GENOMIC DNA]</scope>
    <source>
        <strain evidence="2">MBLB1234</strain>
    </source>
</reference>
<keyword evidence="2" id="KW-1185">Reference proteome</keyword>